<comment type="caution">
    <text evidence="1">The sequence shown here is derived from an EMBL/GenBank/DDBJ whole genome shotgun (WGS) entry which is preliminary data.</text>
</comment>
<gene>
    <name evidence="1" type="ORF">Tco_0748601</name>
</gene>
<evidence type="ECO:0000313" key="1">
    <source>
        <dbReference type="EMBL" id="GJS82060.1"/>
    </source>
</evidence>
<keyword evidence="2" id="KW-1185">Reference proteome</keyword>
<name>A0ABQ4YYU7_9ASTR</name>
<reference evidence="1" key="2">
    <citation type="submission" date="2022-01" db="EMBL/GenBank/DDBJ databases">
        <authorList>
            <person name="Yamashiro T."/>
            <person name="Shiraishi A."/>
            <person name="Satake H."/>
            <person name="Nakayama K."/>
        </authorList>
    </citation>
    <scope>NUCLEOTIDE SEQUENCE</scope>
</reference>
<proteinExistence type="predicted"/>
<protein>
    <submittedName>
        <fullName evidence="1">Uncharacterized protein</fullName>
    </submittedName>
</protein>
<accession>A0ABQ4YYU7</accession>
<sequence length="221" mass="25112">MVIAMMEGVLKLVKKRGVQYLLTWRGHIQEIKDLMINSLSTRSKQIFNLNVLSSEIQVTSIVNSGIGNKNLCRFAFPRNTSSLYPLLVELFKQNDGEAVIHLSSDLQKAKLLLMLIVRAVGYSISSPELVLLMIHVPQLKRYSIVERDIIKLRCMETCFRSGQREKLCDMESCVYFMSLACTDRHKSRATIAGLMFVEEIEHALALLKLESLFLVNSFPSV</sequence>
<organism evidence="1 2">
    <name type="scientific">Tanacetum coccineum</name>
    <dbReference type="NCBI Taxonomy" id="301880"/>
    <lineage>
        <taxon>Eukaryota</taxon>
        <taxon>Viridiplantae</taxon>
        <taxon>Streptophyta</taxon>
        <taxon>Embryophyta</taxon>
        <taxon>Tracheophyta</taxon>
        <taxon>Spermatophyta</taxon>
        <taxon>Magnoliopsida</taxon>
        <taxon>eudicotyledons</taxon>
        <taxon>Gunneridae</taxon>
        <taxon>Pentapetalae</taxon>
        <taxon>asterids</taxon>
        <taxon>campanulids</taxon>
        <taxon>Asterales</taxon>
        <taxon>Asteraceae</taxon>
        <taxon>Asteroideae</taxon>
        <taxon>Anthemideae</taxon>
        <taxon>Anthemidinae</taxon>
        <taxon>Tanacetum</taxon>
    </lineage>
</organism>
<evidence type="ECO:0000313" key="2">
    <source>
        <dbReference type="Proteomes" id="UP001151760"/>
    </source>
</evidence>
<reference evidence="1" key="1">
    <citation type="journal article" date="2022" name="Int. J. Mol. Sci.">
        <title>Draft Genome of Tanacetum Coccineum: Genomic Comparison of Closely Related Tanacetum-Family Plants.</title>
        <authorList>
            <person name="Yamashiro T."/>
            <person name="Shiraishi A."/>
            <person name="Nakayama K."/>
            <person name="Satake H."/>
        </authorList>
    </citation>
    <scope>NUCLEOTIDE SEQUENCE</scope>
</reference>
<dbReference type="EMBL" id="BQNB010010795">
    <property type="protein sequence ID" value="GJS82060.1"/>
    <property type="molecule type" value="Genomic_DNA"/>
</dbReference>
<dbReference type="Proteomes" id="UP001151760">
    <property type="component" value="Unassembled WGS sequence"/>
</dbReference>